<dbReference type="PANTHER" id="PTHR22928:SF3">
    <property type="entry name" value="TELOMERE-ASSOCIATED PROTEIN RIF1"/>
    <property type="match status" value="1"/>
</dbReference>
<dbReference type="RefSeq" id="XP_019635030.1">
    <property type="nucleotide sequence ID" value="XM_019779471.1"/>
</dbReference>
<dbReference type="PANTHER" id="PTHR22928">
    <property type="entry name" value="TELOMERE-ASSOCIATED PROTEIN RIF1"/>
    <property type="match status" value="1"/>
</dbReference>
<dbReference type="AlphaFoldDB" id="A0A6P4Z0E5"/>
<feature type="region of interest" description="Disordered" evidence="1">
    <location>
        <begin position="52"/>
        <end position="310"/>
    </location>
</feature>
<feature type="compositionally biased region" description="Polar residues" evidence="1">
    <location>
        <begin position="335"/>
        <end position="352"/>
    </location>
</feature>
<feature type="compositionally biased region" description="Basic and acidic residues" evidence="1">
    <location>
        <begin position="78"/>
        <end position="122"/>
    </location>
</feature>
<dbReference type="GO" id="GO:0000723">
    <property type="term" value="P:telomere maintenance"/>
    <property type="evidence" value="ECO:0007669"/>
    <property type="project" value="TreeGrafter"/>
</dbReference>
<gene>
    <name evidence="3" type="primary">LOC109478021</name>
</gene>
<accession>A0A6P4Z0E5</accession>
<evidence type="ECO:0000313" key="3">
    <source>
        <dbReference type="RefSeq" id="XP_019635030.1"/>
    </source>
</evidence>
<feature type="compositionally biased region" description="Basic and acidic residues" evidence="1">
    <location>
        <begin position="179"/>
        <end position="204"/>
    </location>
</feature>
<dbReference type="GeneID" id="109478021"/>
<dbReference type="CDD" id="cd14267">
    <property type="entry name" value="Rif1_CTD_C-II_like"/>
    <property type="match status" value="1"/>
</dbReference>
<dbReference type="GO" id="GO:0140445">
    <property type="term" value="C:chromosome, telomeric repeat region"/>
    <property type="evidence" value="ECO:0007669"/>
    <property type="project" value="TreeGrafter"/>
</dbReference>
<dbReference type="KEGG" id="bbel:109478021"/>
<feature type="region of interest" description="Disordered" evidence="1">
    <location>
        <begin position="335"/>
        <end position="356"/>
    </location>
</feature>
<reference evidence="3" key="1">
    <citation type="submission" date="2025-08" db="UniProtKB">
        <authorList>
            <consortium name="RefSeq"/>
        </authorList>
    </citation>
    <scope>IDENTIFICATION</scope>
    <source>
        <tissue evidence="3">Gonad</tissue>
    </source>
</reference>
<dbReference type="Proteomes" id="UP000515135">
    <property type="component" value="Unplaced"/>
</dbReference>
<sequence length="547" mass="59529">MVWARGLNQLVRARNIHTIGDISTLTPLEVQSLPIRQPKVTTLKKALEMFHNQQESKRLKQTSGSKMEATESLAAASHEAKTEETADLEPAKEREQVTDQPEFTKEKDQEPAVPETPEKMDHGLPPPEPMEKDDGLAQPEPTEEDLGSTKLEATEGRDSGPAAVESTEKLDCGSSQPEPTEKDNILLRQESTEERAVEPKEKENGSTQPEPTEDYGLTQPDSTEDCGSTKPMEGHDSTQPEPSQIPHGSTPPEPTENRDHGSIQPDSTEDHGSKDPTEERAQLSPVVDLTKDSNNERSPLLPPTPETDPVPAVVDLTDEMEQPSTSVQPIMTHVSHSAQPSETDQAPTTVQPTEAREEGVQQLDFDGVAAINDFVDDTSVPSSVESSPIRGALPYFPIFSSGAAGMNTEGLDVESILENVNVASAATSLEVDALSESTDMFSTAAEVGSPVVEMLRELVSMDADNVARETNAMATQPFEVTLQLSSREMSVVETLSAVNERIMRGELSGLPSSQISAVHQMLNRMMMMAVSELQTRCVSPRQQNRKQ</sequence>
<feature type="compositionally biased region" description="Basic and acidic residues" evidence="1">
    <location>
        <begin position="268"/>
        <end position="281"/>
    </location>
</feature>
<keyword evidence="2" id="KW-1185">Reference proteome</keyword>
<dbReference type="GO" id="GO:0005634">
    <property type="term" value="C:nucleus"/>
    <property type="evidence" value="ECO:0007669"/>
    <property type="project" value="TreeGrafter"/>
</dbReference>
<organism evidence="2 3">
    <name type="scientific">Branchiostoma belcheri</name>
    <name type="common">Amphioxus</name>
    <dbReference type="NCBI Taxonomy" id="7741"/>
    <lineage>
        <taxon>Eukaryota</taxon>
        <taxon>Metazoa</taxon>
        <taxon>Chordata</taxon>
        <taxon>Cephalochordata</taxon>
        <taxon>Leptocardii</taxon>
        <taxon>Amphioxiformes</taxon>
        <taxon>Branchiostomatidae</taxon>
        <taxon>Branchiostoma</taxon>
    </lineage>
</organism>
<dbReference type="OrthoDB" id="5399929at2759"/>
<evidence type="ECO:0000313" key="2">
    <source>
        <dbReference type="Proteomes" id="UP000515135"/>
    </source>
</evidence>
<evidence type="ECO:0000256" key="1">
    <source>
        <dbReference type="SAM" id="MobiDB-lite"/>
    </source>
</evidence>
<proteinExistence type="predicted"/>
<protein>
    <submittedName>
        <fullName evidence="3">Proteoglycan 4-like</fullName>
    </submittedName>
</protein>
<name>A0A6P4Z0E5_BRABE</name>